<dbReference type="Gene3D" id="1.10.10.10">
    <property type="entry name" value="Winged helix-like DNA-binding domain superfamily/Winged helix DNA-binding domain"/>
    <property type="match status" value="1"/>
</dbReference>
<keyword evidence="3" id="KW-0804">Transcription</keyword>
<evidence type="ECO:0000256" key="2">
    <source>
        <dbReference type="ARBA" id="ARBA00023125"/>
    </source>
</evidence>
<sequence>MRALAHPTRLRLLGELRAHGPQTVGMLSELVDEAVGSVSYHLRKLAEHGFVQEAPEHARSRRERWWRAAHVLTGWEPLEMLADPERKAASDLLRRAVLERYQQVFQSYLAAEATFEAEWVRGTASGDRGFHLTAAELQELRAELEALAARWQQRSDPDRADARRVTLIYQAFRRPE</sequence>
<dbReference type="OrthoDB" id="7945987at2"/>
<evidence type="ECO:0000313" key="6">
    <source>
        <dbReference type="Proteomes" id="UP000248627"/>
    </source>
</evidence>
<dbReference type="GO" id="GO:0003677">
    <property type="term" value="F:DNA binding"/>
    <property type="evidence" value="ECO:0007669"/>
    <property type="project" value="UniProtKB-KW"/>
</dbReference>
<dbReference type="InterPro" id="IPR036388">
    <property type="entry name" value="WH-like_DNA-bd_sf"/>
</dbReference>
<organism evidence="5 6">
    <name type="scientific">Micromonospora endophytica</name>
    <dbReference type="NCBI Taxonomy" id="515350"/>
    <lineage>
        <taxon>Bacteria</taxon>
        <taxon>Bacillati</taxon>
        <taxon>Actinomycetota</taxon>
        <taxon>Actinomycetes</taxon>
        <taxon>Micromonosporales</taxon>
        <taxon>Micromonosporaceae</taxon>
        <taxon>Micromonospora</taxon>
    </lineage>
</organism>
<dbReference type="PANTHER" id="PTHR33154">
    <property type="entry name" value="TRANSCRIPTIONAL REGULATOR, ARSR FAMILY"/>
    <property type="match status" value="1"/>
</dbReference>
<dbReference type="Proteomes" id="UP000248627">
    <property type="component" value="Unassembled WGS sequence"/>
</dbReference>
<accession>A0A2W2CH71</accession>
<evidence type="ECO:0000256" key="1">
    <source>
        <dbReference type="ARBA" id="ARBA00023015"/>
    </source>
</evidence>
<feature type="domain" description="HTH arsR-type" evidence="4">
    <location>
        <begin position="1"/>
        <end position="86"/>
    </location>
</feature>
<dbReference type="SMART" id="SM00418">
    <property type="entry name" value="HTH_ARSR"/>
    <property type="match status" value="1"/>
</dbReference>
<dbReference type="PROSITE" id="PS50987">
    <property type="entry name" value="HTH_ARSR_2"/>
    <property type="match status" value="1"/>
</dbReference>
<protein>
    <submittedName>
        <fullName evidence="5">ArsR family transcriptional regulator</fullName>
    </submittedName>
</protein>
<gene>
    <name evidence="5" type="ORF">C1I93_12520</name>
</gene>
<dbReference type="EMBL" id="POTX01000066">
    <property type="protein sequence ID" value="PZF97220.1"/>
    <property type="molecule type" value="Genomic_DNA"/>
</dbReference>
<comment type="caution">
    <text evidence="5">The sequence shown here is derived from an EMBL/GenBank/DDBJ whole genome shotgun (WGS) entry which is preliminary data.</text>
</comment>
<evidence type="ECO:0000256" key="3">
    <source>
        <dbReference type="ARBA" id="ARBA00023163"/>
    </source>
</evidence>
<name>A0A2W2CH71_9ACTN</name>
<dbReference type="CDD" id="cd00090">
    <property type="entry name" value="HTH_ARSR"/>
    <property type="match status" value="1"/>
</dbReference>
<dbReference type="PANTHER" id="PTHR33154:SF15">
    <property type="entry name" value="REGULATORY PROTEIN ARSR"/>
    <property type="match status" value="1"/>
</dbReference>
<keyword evidence="6" id="KW-1185">Reference proteome</keyword>
<evidence type="ECO:0000259" key="4">
    <source>
        <dbReference type="PROSITE" id="PS50987"/>
    </source>
</evidence>
<dbReference type="InterPro" id="IPR011991">
    <property type="entry name" value="ArsR-like_HTH"/>
</dbReference>
<reference evidence="5 6" key="1">
    <citation type="submission" date="2018-01" db="EMBL/GenBank/DDBJ databases">
        <title>Draft genome sequence of Jishengella endophytica.</title>
        <authorList>
            <person name="Sahin N."/>
            <person name="Ay H."/>
            <person name="Saygin H."/>
        </authorList>
    </citation>
    <scope>NUCLEOTIDE SEQUENCE [LARGE SCALE GENOMIC DNA]</scope>
    <source>
        <strain evidence="5 6">DSM 45430</strain>
    </source>
</reference>
<dbReference type="InterPro" id="IPR001845">
    <property type="entry name" value="HTH_ArsR_DNA-bd_dom"/>
</dbReference>
<proteinExistence type="predicted"/>
<dbReference type="AlphaFoldDB" id="A0A2W2CH71"/>
<dbReference type="GO" id="GO:0003700">
    <property type="term" value="F:DNA-binding transcription factor activity"/>
    <property type="evidence" value="ECO:0007669"/>
    <property type="project" value="InterPro"/>
</dbReference>
<dbReference type="Pfam" id="PF12840">
    <property type="entry name" value="HTH_20"/>
    <property type="match status" value="1"/>
</dbReference>
<evidence type="ECO:0000313" key="5">
    <source>
        <dbReference type="EMBL" id="PZF97220.1"/>
    </source>
</evidence>
<keyword evidence="1" id="KW-0805">Transcription regulation</keyword>
<dbReference type="SUPFAM" id="SSF46785">
    <property type="entry name" value="Winged helix' DNA-binding domain"/>
    <property type="match status" value="1"/>
</dbReference>
<dbReference type="InterPro" id="IPR051081">
    <property type="entry name" value="HTH_MetalResp_TranReg"/>
</dbReference>
<dbReference type="InterPro" id="IPR036390">
    <property type="entry name" value="WH_DNA-bd_sf"/>
</dbReference>
<keyword evidence="2" id="KW-0238">DNA-binding</keyword>